<gene>
    <name evidence="1" type="ORF">M9458_021283</name>
</gene>
<proteinExistence type="predicted"/>
<protein>
    <submittedName>
        <fullName evidence="1">Uncharacterized protein</fullName>
    </submittedName>
</protein>
<name>A0ABD0Q8A2_CIRMR</name>
<evidence type="ECO:0000313" key="2">
    <source>
        <dbReference type="Proteomes" id="UP001529510"/>
    </source>
</evidence>
<comment type="caution">
    <text evidence="1">The sequence shown here is derived from an EMBL/GenBank/DDBJ whole genome shotgun (WGS) entry which is preliminary data.</text>
</comment>
<evidence type="ECO:0000313" key="1">
    <source>
        <dbReference type="EMBL" id="KAL0181908.1"/>
    </source>
</evidence>
<dbReference type="Proteomes" id="UP001529510">
    <property type="component" value="Unassembled WGS sequence"/>
</dbReference>
<keyword evidence="2" id="KW-1185">Reference proteome</keyword>
<dbReference type="EMBL" id="JAMKFB020000010">
    <property type="protein sequence ID" value="KAL0181908.1"/>
    <property type="molecule type" value="Genomic_DNA"/>
</dbReference>
<organism evidence="1 2">
    <name type="scientific">Cirrhinus mrigala</name>
    <name type="common">Mrigala</name>
    <dbReference type="NCBI Taxonomy" id="683832"/>
    <lineage>
        <taxon>Eukaryota</taxon>
        <taxon>Metazoa</taxon>
        <taxon>Chordata</taxon>
        <taxon>Craniata</taxon>
        <taxon>Vertebrata</taxon>
        <taxon>Euteleostomi</taxon>
        <taxon>Actinopterygii</taxon>
        <taxon>Neopterygii</taxon>
        <taxon>Teleostei</taxon>
        <taxon>Ostariophysi</taxon>
        <taxon>Cypriniformes</taxon>
        <taxon>Cyprinidae</taxon>
        <taxon>Labeoninae</taxon>
        <taxon>Labeonini</taxon>
        <taxon>Cirrhinus</taxon>
    </lineage>
</organism>
<reference evidence="1 2" key="1">
    <citation type="submission" date="2024-05" db="EMBL/GenBank/DDBJ databases">
        <title>Genome sequencing and assembly of Indian major carp, Cirrhinus mrigala (Hamilton, 1822).</title>
        <authorList>
            <person name="Mohindra V."/>
            <person name="Chowdhury L.M."/>
            <person name="Lal K."/>
            <person name="Jena J.K."/>
        </authorList>
    </citation>
    <scope>NUCLEOTIDE SEQUENCE [LARGE SCALE GENOMIC DNA]</scope>
    <source>
        <strain evidence="1">CM1030</strain>
        <tissue evidence="1">Blood</tissue>
    </source>
</reference>
<sequence>MALKPEATVTVHLPLKAEVIAALHLDLPPSQLPLPPPHHPPIRPLGSLILLVCADGEDPQCL</sequence>
<feature type="non-terminal residue" evidence="1">
    <location>
        <position position="62"/>
    </location>
</feature>
<accession>A0ABD0Q8A2</accession>
<dbReference type="AlphaFoldDB" id="A0ABD0Q8A2"/>